<reference evidence="2" key="1">
    <citation type="submission" date="2018-11" db="EMBL/GenBank/DDBJ databases">
        <authorList>
            <person name="Alioto T."/>
            <person name="Alioto T."/>
        </authorList>
    </citation>
    <scope>NUCLEOTIDE SEQUENCE</scope>
</reference>
<name>A0A8B6GDQ4_MYTGA</name>
<keyword evidence="3" id="KW-1185">Reference proteome</keyword>
<sequence>MNLNIGKRLIMDHLIVKVTGVWILITMFCALSVEAAYGESCTTTANCTDPQNICSSYNCICSNTTFRNNTDECATRIAFNETCDDTDSAADQCAQANMGCLNDGPGIYKCLCNSDYYESNGTCYDRMKPYEACDDGQCVVHATCNVGNCTCDMGYEASPIVSPTQCNGAGGETVPILYILAMVKVLSQMLISF</sequence>
<dbReference type="EMBL" id="UYJE01008278">
    <property type="protein sequence ID" value="VDI62571.1"/>
    <property type="molecule type" value="Genomic_DNA"/>
</dbReference>
<feature type="domain" description="EB" evidence="1">
    <location>
        <begin position="112"/>
        <end position="158"/>
    </location>
</feature>
<protein>
    <recommendedName>
        <fullName evidence="1">EB domain-containing protein</fullName>
    </recommendedName>
</protein>
<dbReference type="InterPro" id="IPR006149">
    <property type="entry name" value="EB_dom"/>
</dbReference>
<dbReference type="OrthoDB" id="6068247at2759"/>
<proteinExistence type="predicted"/>
<dbReference type="Gene3D" id="2.90.20.10">
    <property type="entry name" value="Plasmodium vivax P25 domain"/>
    <property type="match status" value="1"/>
</dbReference>
<dbReference type="AlphaFoldDB" id="A0A8B6GDQ4"/>
<evidence type="ECO:0000313" key="2">
    <source>
        <dbReference type="EMBL" id="VDI62571.1"/>
    </source>
</evidence>
<organism evidence="2 3">
    <name type="scientific">Mytilus galloprovincialis</name>
    <name type="common">Mediterranean mussel</name>
    <dbReference type="NCBI Taxonomy" id="29158"/>
    <lineage>
        <taxon>Eukaryota</taxon>
        <taxon>Metazoa</taxon>
        <taxon>Spiralia</taxon>
        <taxon>Lophotrochozoa</taxon>
        <taxon>Mollusca</taxon>
        <taxon>Bivalvia</taxon>
        <taxon>Autobranchia</taxon>
        <taxon>Pteriomorphia</taxon>
        <taxon>Mytilida</taxon>
        <taxon>Mytiloidea</taxon>
        <taxon>Mytilidae</taxon>
        <taxon>Mytilinae</taxon>
        <taxon>Mytilus</taxon>
    </lineage>
</organism>
<accession>A0A8B6GDQ4</accession>
<gene>
    <name evidence="2" type="ORF">MGAL_10B082532</name>
</gene>
<comment type="caution">
    <text evidence="2">The sequence shown here is derived from an EMBL/GenBank/DDBJ whole genome shotgun (WGS) entry which is preliminary data.</text>
</comment>
<evidence type="ECO:0000259" key="1">
    <source>
        <dbReference type="Pfam" id="PF01683"/>
    </source>
</evidence>
<dbReference type="Proteomes" id="UP000596742">
    <property type="component" value="Unassembled WGS sequence"/>
</dbReference>
<dbReference type="Pfam" id="PF01683">
    <property type="entry name" value="EB"/>
    <property type="match status" value="1"/>
</dbReference>
<evidence type="ECO:0000313" key="3">
    <source>
        <dbReference type="Proteomes" id="UP000596742"/>
    </source>
</evidence>